<evidence type="ECO:0000256" key="1">
    <source>
        <dbReference type="ARBA" id="ARBA00022737"/>
    </source>
</evidence>
<gene>
    <name evidence="4" type="ORF">P691DRAFT_774190</name>
</gene>
<comment type="caution">
    <text evidence="4">The sequence shown here is derived from an EMBL/GenBank/DDBJ whole genome shotgun (WGS) entry which is preliminary data.</text>
</comment>
<dbReference type="PANTHER" id="PTHR10039:SF14">
    <property type="entry name" value="NACHT DOMAIN-CONTAINING PROTEIN"/>
    <property type="match status" value="1"/>
</dbReference>
<dbReference type="EMBL" id="MU151112">
    <property type="protein sequence ID" value="KAF9450117.1"/>
    <property type="molecule type" value="Genomic_DNA"/>
</dbReference>
<dbReference type="InterPro" id="IPR056884">
    <property type="entry name" value="NPHP3-like_N"/>
</dbReference>
<dbReference type="AlphaFoldDB" id="A0A9P5XH21"/>
<feature type="domain" description="NACHT" evidence="3">
    <location>
        <begin position="155"/>
        <end position="305"/>
    </location>
</feature>
<protein>
    <recommendedName>
        <fullName evidence="3">NACHT domain-containing protein</fullName>
    </recommendedName>
</protein>
<sequence length="757" mass="87165">MPTGFQKFWSLWHSSRHKSNKSGALRDQQQKQNGAINEARDDSIEIISGSPGLSRITRSSPTNIERDPYPPQQRGCFANAHHNIFHHTKMVEHEHVYQYITSGRPVLEVLEKKCVSGAEIDSSVRYPLPKCHPDTRQALRTRIITWLSDPHRHWHMFWITGPAGVGKSAVAQTIAEYCRDIGQLGAAFFFSREHNRNDSHRVIPTLVRQLTMHDPDYKMIITERLADDSTTLDKNIQTQFRQLITEPFAILRARRPSVPVLILLDGLDECNDEDAQCEFVELISQYIRLNPTPPVLWMICSRPESHLKNLLRRADYVIPCKRETLPIDDTIAQQDVYRYLWHGFHEIRVQYIHLLDIGRTEIWPPEAQLRQIAGVVSGLFILADLILKFVGDKDRRNPQAQLNVYLNFTNTWGLSGGINPFRALDLLYIQIMTGVHRDILPTTLQILSLVIFYLSENNLGGLTCSEAANFLGLDLGTFYCALDRLHSVLDIPPVEEAAFQPLRLFHSSFGEFLCDPDRSGPFALREEGTRHSFAIRFIRWCNYHINSCNFSTGGRSCAYPPLEEWMEDIYIPEPLSEGMISFVWTWIWKVVVTVKGPEETSAVLAELHQFDFCWLTSEQCSGLLQVPFMGFLRWLFEVQPHDEKLLRLIPGRRTDQDLLNIYDGGAFIRTYVANENEQYHIITLAQENAMPSVPASGYISIDTGLLWLGCDERACLVVAYIQTDIYVPKITFLRNHKPVDQIDEYLVPWGWYQTWRR</sequence>
<accession>A0A9P5XH21</accession>
<keyword evidence="1" id="KW-0677">Repeat</keyword>
<dbReference type="Pfam" id="PF24883">
    <property type="entry name" value="NPHP3_N"/>
    <property type="match status" value="1"/>
</dbReference>
<organism evidence="4 5">
    <name type="scientific">Macrolepiota fuliginosa MF-IS2</name>
    <dbReference type="NCBI Taxonomy" id="1400762"/>
    <lineage>
        <taxon>Eukaryota</taxon>
        <taxon>Fungi</taxon>
        <taxon>Dikarya</taxon>
        <taxon>Basidiomycota</taxon>
        <taxon>Agaricomycotina</taxon>
        <taxon>Agaricomycetes</taxon>
        <taxon>Agaricomycetidae</taxon>
        <taxon>Agaricales</taxon>
        <taxon>Agaricineae</taxon>
        <taxon>Agaricaceae</taxon>
        <taxon>Macrolepiota</taxon>
    </lineage>
</organism>
<feature type="region of interest" description="Disordered" evidence="2">
    <location>
        <begin position="19"/>
        <end position="68"/>
    </location>
</feature>
<evidence type="ECO:0000313" key="5">
    <source>
        <dbReference type="Proteomes" id="UP000807342"/>
    </source>
</evidence>
<dbReference type="InterPro" id="IPR007111">
    <property type="entry name" value="NACHT_NTPase"/>
</dbReference>
<dbReference type="OrthoDB" id="7464126at2759"/>
<evidence type="ECO:0000313" key="4">
    <source>
        <dbReference type="EMBL" id="KAF9450117.1"/>
    </source>
</evidence>
<dbReference type="InterPro" id="IPR027417">
    <property type="entry name" value="P-loop_NTPase"/>
</dbReference>
<proteinExistence type="predicted"/>
<keyword evidence="5" id="KW-1185">Reference proteome</keyword>
<evidence type="ECO:0000259" key="3">
    <source>
        <dbReference type="PROSITE" id="PS50837"/>
    </source>
</evidence>
<dbReference type="SUPFAM" id="SSF52540">
    <property type="entry name" value="P-loop containing nucleoside triphosphate hydrolases"/>
    <property type="match status" value="1"/>
</dbReference>
<reference evidence="4" key="1">
    <citation type="submission" date="2020-11" db="EMBL/GenBank/DDBJ databases">
        <authorList>
            <consortium name="DOE Joint Genome Institute"/>
            <person name="Ahrendt S."/>
            <person name="Riley R."/>
            <person name="Andreopoulos W."/>
            <person name="Labutti K."/>
            <person name="Pangilinan J."/>
            <person name="Ruiz-Duenas F.J."/>
            <person name="Barrasa J.M."/>
            <person name="Sanchez-Garcia M."/>
            <person name="Camarero S."/>
            <person name="Miyauchi S."/>
            <person name="Serrano A."/>
            <person name="Linde D."/>
            <person name="Babiker R."/>
            <person name="Drula E."/>
            <person name="Ayuso-Fernandez I."/>
            <person name="Pacheco R."/>
            <person name="Padilla G."/>
            <person name="Ferreira P."/>
            <person name="Barriuso J."/>
            <person name="Kellner H."/>
            <person name="Castanera R."/>
            <person name="Alfaro M."/>
            <person name="Ramirez L."/>
            <person name="Pisabarro A.G."/>
            <person name="Kuo A."/>
            <person name="Tritt A."/>
            <person name="Lipzen A."/>
            <person name="He G."/>
            <person name="Yan M."/>
            <person name="Ng V."/>
            <person name="Cullen D."/>
            <person name="Martin F."/>
            <person name="Rosso M.-N."/>
            <person name="Henrissat B."/>
            <person name="Hibbett D."/>
            <person name="Martinez A.T."/>
            <person name="Grigoriev I.V."/>
        </authorList>
    </citation>
    <scope>NUCLEOTIDE SEQUENCE</scope>
    <source>
        <strain evidence="4">MF-IS2</strain>
    </source>
</reference>
<dbReference type="PANTHER" id="PTHR10039">
    <property type="entry name" value="AMELOGENIN"/>
    <property type="match status" value="1"/>
</dbReference>
<dbReference type="PROSITE" id="PS50837">
    <property type="entry name" value="NACHT"/>
    <property type="match status" value="1"/>
</dbReference>
<evidence type="ECO:0000256" key="2">
    <source>
        <dbReference type="SAM" id="MobiDB-lite"/>
    </source>
</evidence>
<name>A0A9P5XH21_9AGAR</name>
<dbReference type="Proteomes" id="UP000807342">
    <property type="component" value="Unassembled WGS sequence"/>
</dbReference>
<dbReference type="Gene3D" id="3.40.50.300">
    <property type="entry name" value="P-loop containing nucleotide triphosphate hydrolases"/>
    <property type="match status" value="1"/>
</dbReference>